<gene>
    <name evidence="3" type="ORF">EO244_01110</name>
</gene>
<dbReference type="PANTHER" id="PTHR43298:SF2">
    <property type="entry name" value="FMN_FAD EXPORTER YEEO-RELATED"/>
    <property type="match status" value="1"/>
</dbReference>
<dbReference type="InterPro" id="IPR050222">
    <property type="entry name" value="MATE_MdtK"/>
</dbReference>
<evidence type="ECO:0000256" key="1">
    <source>
        <dbReference type="ARBA" id="ARBA00022448"/>
    </source>
</evidence>
<dbReference type="GO" id="GO:0015297">
    <property type="term" value="F:antiporter activity"/>
    <property type="evidence" value="ECO:0007669"/>
    <property type="project" value="InterPro"/>
</dbReference>
<feature type="transmembrane region" description="Helical" evidence="2">
    <location>
        <begin position="168"/>
        <end position="189"/>
    </location>
</feature>
<feature type="transmembrane region" description="Helical" evidence="2">
    <location>
        <begin position="49"/>
        <end position="70"/>
    </location>
</feature>
<feature type="transmembrane region" description="Helical" evidence="2">
    <location>
        <begin position="323"/>
        <end position="344"/>
    </location>
</feature>
<feature type="transmembrane region" description="Helical" evidence="2">
    <location>
        <begin position="473"/>
        <end position="497"/>
    </location>
</feature>
<keyword evidence="1" id="KW-0813">Transport</keyword>
<feature type="transmembrane region" description="Helical" evidence="2">
    <location>
        <begin position="234"/>
        <end position="254"/>
    </location>
</feature>
<dbReference type="CDD" id="cd13140">
    <property type="entry name" value="MATE_like_1"/>
    <property type="match status" value="1"/>
</dbReference>
<dbReference type="AlphaFoldDB" id="A0A4Q1JQ92"/>
<dbReference type="GO" id="GO:0042910">
    <property type="term" value="F:xenobiotic transmembrane transporter activity"/>
    <property type="evidence" value="ECO:0007669"/>
    <property type="project" value="InterPro"/>
</dbReference>
<dbReference type="GO" id="GO:0005886">
    <property type="term" value="C:plasma membrane"/>
    <property type="evidence" value="ECO:0007669"/>
    <property type="project" value="TreeGrafter"/>
</dbReference>
<dbReference type="Proteomes" id="UP000289703">
    <property type="component" value="Unassembled WGS sequence"/>
</dbReference>
<evidence type="ECO:0000313" key="3">
    <source>
        <dbReference type="EMBL" id="RXQ97516.1"/>
    </source>
</evidence>
<dbReference type="InterPro" id="IPR002528">
    <property type="entry name" value="MATE_fam"/>
</dbReference>
<feature type="transmembrane region" description="Helical" evidence="2">
    <location>
        <begin position="201"/>
        <end position="222"/>
    </location>
</feature>
<evidence type="ECO:0000313" key="4">
    <source>
        <dbReference type="Proteomes" id="UP000289703"/>
    </source>
</evidence>
<dbReference type="Pfam" id="PF01554">
    <property type="entry name" value="MatE"/>
    <property type="match status" value="2"/>
</dbReference>
<feature type="transmembrane region" description="Helical" evidence="2">
    <location>
        <begin position="6"/>
        <end position="28"/>
    </location>
</feature>
<keyword evidence="2" id="KW-1133">Transmembrane helix</keyword>
<keyword evidence="4" id="KW-1185">Reference proteome</keyword>
<feature type="transmembrane region" description="Helical" evidence="2">
    <location>
        <begin position="397"/>
        <end position="420"/>
    </location>
</feature>
<keyword evidence="2" id="KW-0472">Membrane</keyword>
<dbReference type="NCBIfam" id="TIGR00797">
    <property type="entry name" value="matE"/>
    <property type="match status" value="1"/>
</dbReference>
<evidence type="ECO:0000256" key="2">
    <source>
        <dbReference type="SAM" id="Phobius"/>
    </source>
</evidence>
<feature type="transmembrane region" description="Helical" evidence="2">
    <location>
        <begin position="275"/>
        <end position="301"/>
    </location>
</feature>
<reference evidence="3 4" key="1">
    <citation type="submission" date="2019-01" db="EMBL/GenBank/DDBJ databases">
        <title>Ancylomarina salipaludis sp. nov., isolated from a salt marsh.</title>
        <authorList>
            <person name="Yoon J.-H."/>
        </authorList>
    </citation>
    <scope>NUCLEOTIDE SEQUENCE [LARGE SCALE GENOMIC DNA]</scope>
    <source>
        <strain evidence="3 4">SHSM-M15</strain>
    </source>
</reference>
<dbReference type="EMBL" id="SAXA01000001">
    <property type="protein sequence ID" value="RXQ97516.1"/>
    <property type="molecule type" value="Genomic_DNA"/>
</dbReference>
<accession>A0A4Q1JQ92</accession>
<feature type="transmembrane region" description="Helical" evidence="2">
    <location>
        <begin position="130"/>
        <end position="156"/>
    </location>
</feature>
<feature type="transmembrane region" description="Helical" evidence="2">
    <location>
        <begin position="432"/>
        <end position="453"/>
    </location>
</feature>
<name>A0A4Q1JQ92_9BACT</name>
<protein>
    <submittedName>
        <fullName evidence="3">MATE family efflux transporter</fullName>
    </submittedName>
</protein>
<sequence>MYFLILHDIIFTSFYTKASVISLHLYFNQFKVKSVSHIKDLTSGNIFSQILKLAIPIIATSFVQMAYNMIDMAWLGNVGSETVGAVGMASYLVWLGSSLMYIPKIGAEVCISQSIGRKNMNEATAFTRNALGLSFILSIGFAILVWLFTGTIISLFQIESDFVNQTAFIYLRIVAIGMPFTYSNITLSGIYNGTGKTKTPFFVNAIGLIVNIIIDPILIFGWGAIPAMGAEGAAIATVSSQLLVFGIFIFLLKGKYQPLSTKHYLGKLQKQFLKPIVKIGGPVTLQSACFALLAIVLARVMNDIAQGNSMPLSVQSIGSQVEALSWMTALGFSSALGTFTGQNYGAKRWDRIQKGFFVTLGIASVLGLISTALFYFFGAEVFSLFIKQNEPAVLKMGIVYLIILSYSQVFMCVEITATGAFNGIGKAMPPSIIGIIGNLLRIPFAFIFAYSLVDILPLFQEYLSHDSVPVTAVWWGLTLSSILKGSFLFLGFIIMLLRHPENDHELPFQKKWISLLPNRLRQQAVIVSQINTEEESEQ</sequence>
<feature type="transmembrane region" description="Helical" evidence="2">
    <location>
        <begin position="82"/>
        <end position="102"/>
    </location>
</feature>
<dbReference type="PANTHER" id="PTHR43298">
    <property type="entry name" value="MULTIDRUG RESISTANCE PROTEIN NORM-RELATED"/>
    <property type="match status" value="1"/>
</dbReference>
<comment type="caution">
    <text evidence="3">The sequence shown here is derived from an EMBL/GenBank/DDBJ whole genome shotgun (WGS) entry which is preliminary data.</text>
</comment>
<keyword evidence="2" id="KW-0812">Transmembrane</keyword>
<dbReference type="OrthoDB" id="9776324at2"/>
<proteinExistence type="predicted"/>
<organism evidence="3 4">
    <name type="scientific">Ancylomarina salipaludis</name>
    <dbReference type="NCBI Taxonomy" id="2501299"/>
    <lineage>
        <taxon>Bacteria</taxon>
        <taxon>Pseudomonadati</taxon>
        <taxon>Bacteroidota</taxon>
        <taxon>Bacteroidia</taxon>
        <taxon>Marinilabiliales</taxon>
        <taxon>Marinifilaceae</taxon>
        <taxon>Ancylomarina</taxon>
    </lineage>
</organism>
<feature type="transmembrane region" description="Helical" evidence="2">
    <location>
        <begin position="356"/>
        <end position="377"/>
    </location>
</feature>